<evidence type="ECO:0000256" key="2">
    <source>
        <dbReference type="ARBA" id="ARBA00012438"/>
    </source>
</evidence>
<organism evidence="9 10">
    <name type="scientific">Hespellia stercorisuis DSM 15480</name>
    <dbReference type="NCBI Taxonomy" id="1121950"/>
    <lineage>
        <taxon>Bacteria</taxon>
        <taxon>Bacillati</taxon>
        <taxon>Bacillota</taxon>
        <taxon>Clostridia</taxon>
        <taxon>Lachnospirales</taxon>
        <taxon>Lachnospiraceae</taxon>
        <taxon>Hespellia</taxon>
    </lineage>
</organism>
<feature type="modified residue" description="4-aspartylphosphate" evidence="5">
    <location>
        <position position="623"/>
    </location>
</feature>
<dbReference type="CDD" id="cd00082">
    <property type="entry name" value="HisKA"/>
    <property type="match status" value="1"/>
</dbReference>
<dbReference type="InterPro" id="IPR035919">
    <property type="entry name" value="EAL_sf"/>
</dbReference>
<dbReference type="CDD" id="cd01949">
    <property type="entry name" value="GGDEF"/>
    <property type="match status" value="1"/>
</dbReference>
<dbReference type="GO" id="GO:0000155">
    <property type="term" value="F:phosphorelay sensor kinase activity"/>
    <property type="evidence" value="ECO:0007669"/>
    <property type="project" value="InterPro"/>
</dbReference>
<protein>
    <recommendedName>
        <fullName evidence="3">Stage 0 sporulation protein A homolog</fullName>
        <ecNumber evidence="2">2.7.13.3</ecNumber>
    </recommendedName>
</protein>
<sequence>MGAKQSILVVEDEPINRRILRKMLTDKYEVVEAENGAAALTLLEGHQEKFAAVLLDIMMPVMDGYEFLDIIRQKKMTDIPIIVMTGSNDVQTEKQVLDAGAWDFVTKPYNSKVLFSRLKNAIARSQVSVYKRLQKLAAHDSLTGLYNRGRMFADTRAMLKEHPDIPFVFVRLDIDHFALYNSAFGEEEGDALLCYLAGALSDSIEGEELITYGRITSDVFGVCMSCDGDKKQLENWVFQIQKRLSEYRKDYLLEISAGIYVIEDPSLSVEECYLRASMGAQKCKSQYGKHIGYYDIGTVNKTTEELTIVNEMQNALDTEQFVVYLQPKVNITTEKTCGAEALVRWVHPQKGLVSPGVFIPVFERNGFIAALDYYMWEHTCMMLRDWMDSGYQTIPVSVNISRVSLYNPQVIELLVGLVEKYGIGYKALQLEITESAYMTDPDLMLQTIHTLREKGFMILVDDFGSGYSSLNTLKDVEADILKVDMKFLPVGNEVEKGEIILASVIKMANWLGMEVVVEGVETREQKDFLTGVGCNYIQGYYYSRPIPRDEFESKYIFKTVETEEKKAPFHNVTVLVVDDIELDRTLLEEHFASRYHIHQCECAEEALTYLQNHKKQVRLILTDDTLPGMSGLDFLVYCQNDPELHLIPKIMLTADDRPENLAKAFRCGAYDVLSKPLVWEIVDARVGRIMDISERYRNFQKWKYDAGALKENERTVDSLDALLTRADHEIRTPMHAIIQETTLAMNGMDAQNYAQVEECLKKIERSSRHLLELINDAS</sequence>
<dbReference type="EMBL" id="FQZY01000016">
    <property type="protein sequence ID" value="SHJ76342.1"/>
    <property type="molecule type" value="Genomic_DNA"/>
</dbReference>
<evidence type="ECO:0000256" key="5">
    <source>
        <dbReference type="PROSITE-ProRule" id="PRU00169"/>
    </source>
</evidence>
<dbReference type="AlphaFoldDB" id="A0A1M6LYT6"/>
<dbReference type="PANTHER" id="PTHR33121">
    <property type="entry name" value="CYCLIC DI-GMP PHOSPHODIESTERASE PDEF"/>
    <property type="match status" value="1"/>
</dbReference>
<evidence type="ECO:0000259" key="8">
    <source>
        <dbReference type="PROSITE" id="PS50887"/>
    </source>
</evidence>
<dbReference type="Pfam" id="PF00072">
    <property type="entry name" value="Response_reg"/>
    <property type="match status" value="2"/>
</dbReference>
<dbReference type="CDD" id="cd01948">
    <property type="entry name" value="EAL"/>
    <property type="match status" value="1"/>
</dbReference>
<dbReference type="PROSITE" id="PS50887">
    <property type="entry name" value="GGDEF"/>
    <property type="match status" value="1"/>
</dbReference>
<dbReference type="GO" id="GO:0071111">
    <property type="term" value="F:cyclic-guanylate-specific phosphodiesterase activity"/>
    <property type="evidence" value="ECO:0007669"/>
    <property type="project" value="InterPro"/>
</dbReference>
<dbReference type="InterPro" id="IPR001633">
    <property type="entry name" value="EAL_dom"/>
</dbReference>
<evidence type="ECO:0000256" key="4">
    <source>
        <dbReference type="ARBA" id="ARBA00024867"/>
    </source>
</evidence>
<feature type="domain" description="EAL" evidence="7">
    <location>
        <begin position="305"/>
        <end position="559"/>
    </location>
</feature>
<dbReference type="Pfam" id="PF00512">
    <property type="entry name" value="HisKA"/>
    <property type="match status" value="1"/>
</dbReference>
<dbReference type="InterPro" id="IPR029787">
    <property type="entry name" value="Nucleotide_cyclase"/>
</dbReference>
<dbReference type="SUPFAM" id="SSF141868">
    <property type="entry name" value="EAL domain-like"/>
    <property type="match status" value="1"/>
</dbReference>
<comment type="function">
    <text evidence="4">May play the central regulatory role in sporulation. It may be an element of the effector pathway responsible for the activation of sporulation genes in response to nutritional stress. Spo0A may act in concert with spo0H (a sigma factor) to control the expression of some genes that are critical to the sporulation process.</text>
</comment>
<dbReference type="InterPro" id="IPR036097">
    <property type="entry name" value="HisK_dim/P_sf"/>
</dbReference>
<dbReference type="InterPro" id="IPR001789">
    <property type="entry name" value="Sig_transdc_resp-reg_receiver"/>
</dbReference>
<dbReference type="InterPro" id="IPR003661">
    <property type="entry name" value="HisK_dim/P_dom"/>
</dbReference>
<dbReference type="RefSeq" id="WP_073107148.1">
    <property type="nucleotide sequence ID" value="NZ_FQZY01000016.1"/>
</dbReference>
<feature type="domain" description="Response regulatory" evidence="6">
    <location>
        <begin position="6"/>
        <end position="122"/>
    </location>
</feature>
<evidence type="ECO:0000256" key="3">
    <source>
        <dbReference type="ARBA" id="ARBA00018672"/>
    </source>
</evidence>
<feature type="domain" description="GGDEF" evidence="8">
    <location>
        <begin position="165"/>
        <end position="296"/>
    </location>
</feature>
<dbReference type="Gene3D" id="3.40.50.2300">
    <property type="match status" value="2"/>
</dbReference>
<dbReference type="PROSITE" id="PS50883">
    <property type="entry name" value="EAL"/>
    <property type="match status" value="1"/>
</dbReference>
<dbReference type="STRING" id="1121950.SAMN02745243_01312"/>
<dbReference type="SUPFAM" id="SSF55073">
    <property type="entry name" value="Nucleotide cyclase"/>
    <property type="match status" value="1"/>
</dbReference>
<evidence type="ECO:0000259" key="7">
    <source>
        <dbReference type="PROSITE" id="PS50883"/>
    </source>
</evidence>
<accession>A0A1M6LYT6</accession>
<dbReference type="CDD" id="cd00156">
    <property type="entry name" value="REC"/>
    <property type="match status" value="2"/>
</dbReference>
<comment type="catalytic activity">
    <reaction evidence="1">
        <text>ATP + protein L-histidine = ADP + protein N-phospho-L-histidine.</text>
        <dbReference type="EC" id="2.7.13.3"/>
    </reaction>
</comment>
<dbReference type="SUPFAM" id="SSF52172">
    <property type="entry name" value="CheY-like"/>
    <property type="match status" value="2"/>
</dbReference>
<evidence type="ECO:0000313" key="10">
    <source>
        <dbReference type="Proteomes" id="UP000184301"/>
    </source>
</evidence>
<dbReference type="PANTHER" id="PTHR33121:SF70">
    <property type="entry name" value="SIGNALING PROTEIN YKOW"/>
    <property type="match status" value="1"/>
</dbReference>
<dbReference type="Pfam" id="PF00563">
    <property type="entry name" value="EAL"/>
    <property type="match status" value="1"/>
</dbReference>
<feature type="domain" description="Response regulatory" evidence="6">
    <location>
        <begin position="573"/>
        <end position="690"/>
    </location>
</feature>
<evidence type="ECO:0000256" key="1">
    <source>
        <dbReference type="ARBA" id="ARBA00000085"/>
    </source>
</evidence>
<keyword evidence="10" id="KW-1185">Reference proteome</keyword>
<gene>
    <name evidence="9" type="ORF">SAMN02745243_01312</name>
</gene>
<dbReference type="OrthoDB" id="9805474at2"/>
<reference evidence="9 10" key="1">
    <citation type="submission" date="2016-11" db="EMBL/GenBank/DDBJ databases">
        <authorList>
            <person name="Jaros S."/>
            <person name="Januszkiewicz K."/>
            <person name="Wedrychowicz H."/>
        </authorList>
    </citation>
    <scope>NUCLEOTIDE SEQUENCE [LARGE SCALE GENOMIC DNA]</scope>
    <source>
        <strain evidence="9 10">DSM 15480</strain>
    </source>
</reference>
<dbReference type="Gene3D" id="1.10.287.130">
    <property type="match status" value="1"/>
</dbReference>
<feature type="modified residue" description="4-aspartylphosphate" evidence="5">
    <location>
        <position position="56"/>
    </location>
</feature>
<dbReference type="Gene3D" id="3.30.70.270">
    <property type="match status" value="1"/>
</dbReference>
<proteinExistence type="predicted"/>
<dbReference type="Gene3D" id="3.20.20.450">
    <property type="entry name" value="EAL domain"/>
    <property type="match status" value="1"/>
</dbReference>
<dbReference type="PROSITE" id="PS50110">
    <property type="entry name" value="RESPONSE_REGULATORY"/>
    <property type="match status" value="2"/>
</dbReference>
<dbReference type="InterPro" id="IPR043128">
    <property type="entry name" value="Rev_trsase/Diguanyl_cyclase"/>
</dbReference>
<dbReference type="InterPro" id="IPR000160">
    <property type="entry name" value="GGDEF_dom"/>
</dbReference>
<evidence type="ECO:0000313" key="9">
    <source>
        <dbReference type="EMBL" id="SHJ76342.1"/>
    </source>
</evidence>
<dbReference type="NCBIfam" id="TIGR00254">
    <property type="entry name" value="GGDEF"/>
    <property type="match status" value="1"/>
</dbReference>
<dbReference type="Pfam" id="PF00990">
    <property type="entry name" value="GGDEF"/>
    <property type="match status" value="1"/>
</dbReference>
<evidence type="ECO:0000259" key="6">
    <source>
        <dbReference type="PROSITE" id="PS50110"/>
    </source>
</evidence>
<dbReference type="SMART" id="SM00448">
    <property type="entry name" value="REC"/>
    <property type="match status" value="2"/>
</dbReference>
<dbReference type="InterPro" id="IPR011006">
    <property type="entry name" value="CheY-like_superfamily"/>
</dbReference>
<dbReference type="EC" id="2.7.13.3" evidence="2"/>
<dbReference type="SMART" id="SM00267">
    <property type="entry name" value="GGDEF"/>
    <property type="match status" value="1"/>
</dbReference>
<dbReference type="Proteomes" id="UP000184301">
    <property type="component" value="Unassembled WGS sequence"/>
</dbReference>
<dbReference type="SMART" id="SM00052">
    <property type="entry name" value="EAL"/>
    <property type="match status" value="1"/>
</dbReference>
<dbReference type="InterPro" id="IPR050706">
    <property type="entry name" value="Cyclic-di-GMP_PDE-like"/>
</dbReference>
<name>A0A1M6LYT6_9FIRM</name>
<keyword evidence="5" id="KW-0597">Phosphoprotein</keyword>
<dbReference type="SUPFAM" id="SSF47384">
    <property type="entry name" value="Homodimeric domain of signal transducing histidine kinase"/>
    <property type="match status" value="1"/>
</dbReference>